<dbReference type="PANTHER" id="PTHR46560:SF5">
    <property type="entry name" value="CYPHER, ISOFORM B"/>
    <property type="match status" value="1"/>
</dbReference>
<sequence length="164" mass="18898">MLDAINVGKGPWANEVSGIVRIGQTMTLVLAIKDEENKFDMMVRNCIAHDGNRAPIELHPQKKEEAGIGEVREIGLNSIPKSFQLKISTFSPYKNETRRYEDQHRKEPSVYVFVWICSLFDSSVVHRHHIELDRSFPFLEAKKYCKNAPLPYDMAIFKSTWKTS</sequence>
<dbReference type="AlphaFoldDB" id="A0AAV4RVU4"/>
<dbReference type="PANTHER" id="PTHR46560">
    <property type="entry name" value="CYPHER, ISOFORM B"/>
    <property type="match status" value="1"/>
</dbReference>
<gene>
    <name evidence="1" type="ORF">CEXT_271541</name>
</gene>
<organism evidence="1 2">
    <name type="scientific">Caerostris extrusa</name>
    <name type="common">Bark spider</name>
    <name type="synonym">Caerostris bankana</name>
    <dbReference type="NCBI Taxonomy" id="172846"/>
    <lineage>
        <taxon>Eukaryota</taxon>
        <taxon>Metazoa</taxon>
        <taxon>Ecdysozoa</taxon>
        <taxon>Arthropoda</taxon>
        <taxon>Chelicerata</taxon>
        <taxon>Arachnida</taxon>
        <taxon>Araneae</taxon>
        <taxon>Araneomorphae</taxon>
        <taxon>Entelegynae</taxon>
        <taxon>Araneoidea</taxon>
        <taxon>Araneidae</taxon>
        <taxon>Caerostris</taxon>
    </lineage>
</organism>
<evidence type="ECO:0000313" key="2">
    <source>
        <dbReference type="Proteomes" id="UP001054945"/>
    </source>
</evidence>
<proteinExistence type="predicted"/>
<evidence type="ECO:0008006" key="3">
    <source>
        <dbReference type="Google" id="ProtNLM"/>
    </source>
</evidence>
<protein>
    <recommendedName>
        <fullName evidence="3">ZP domain-containing protein</fullName>
    </recommendedName>
</protein>
<reference evidence="1 2" key="1">
    <citation type="submission" date="2021-06" db="EMBL/GenBank/DDBJ databases">
        <title>Caerostris extrusa draft genome.</title>
        <authorList>
            <person name="Kono N."/>
            <person name="Arakawa K."/>
        </authorList>
    </citation>
    <scope>NUCLEOTIDE SEQUENCE [LARGE SCALE GENOMIC DNA]</scope>
</reference>
<dbReference type="Proteomes" id="UP001054945">
    <property type="component" value="Unassembled WGS sequence"/>
</dbReference>
<name>A0AAV4RVU4_CAEEX</name>
<evidence type="ECO:0000313" key="1">
    <source>
        <dbReference type="EMBL" id="GIY24572.1"/>
    </source>
</evidence>
<dbReference type="EMBL" id="BPLR01008422">
    <property type="protein sequence ID" value="GIY24572.1"/>
    <property type="molecule type" value="Genomic_DNA"/>
</dbReference>
<accession>A0AAV4RVU4</accession>
<keyword evidence="2" id="KW-1185">Reference proteome</keyword>
<comment type="caution">
    <text evidence="1">The sequence shown here is derived from an EMBL/GenBank/DDBJ whole genome shotgun (WGS) entry which is preliminary data.</text>
</comment>